<dbReference type="EMBL" id="CP047652">
    <property type="protein sequence ID" value="QHI96348.1"/>
    <property type="molecule type" value="Genomic_DNA"/>
</dbReference>
<dbReference type="GO" id="GO:0030163">
    <property type="term" value="P:protein catabolic process"/>
    <property type="evidence" value="ECO:0007669"/>
    <property type="project" value="UniProtKB-UniRule"/>
</dbReference>
<comment type="catalytic activity">
    <reaction evidence="4">
        <text>N-terminal L-lysyl-[protein] + L-leucyl-tRNA(Leu) = N-terminal L-leucyl-L-lysyl-[protein] + tRNA(Leu) + H(+)</text>
        <dbReference type="Rhea" id="RHEA:12340"/>
        <dbReference type="Rhea" id="RHEA-COMP:9613"/>
        <dbReference type="Rhea" id="RHEA-COMP:9622"/>
        <dbReference type="Rhea" id="RHEA-COMP:12670"/>
        <dbReference type="Rhea" id="RHEA-COMP:12671"/>
        <dbReference type="ChEBI" id="CHEBI:15378"/>
        <dbReference type="ChEBI" id="CHEBI:65249"/>
        <dbReference type="ChEBI" id="CHEBI:78442"/>
        <dbReference type="ChEBI" id="CHEBI:78494"/>
        <dbReference type="ChEBI" id="CHEBI:133043"/>
        <dbReference type="EC" id="2.3.2.6"/>
    </reaction>
</comment>
<dbReference type="EC" id="2.3.2.6" evidence="4"/>
<dbReference type="InterPro" id="IPR016181">
    <property type="entry name" value="Acyl_CoA_acyltransferase"/>
</dbReference>
<evidence type="ECO:0000256" key="4">
    <source>
        <dbReference type="HAMAP-Rule" id="MF_00688"/>
    </source>
</evidence>
<sequence>MMIITPEVVLQAYAQGLFPMAPSHDSDELDWYEAEKRGVIPLFKPHIPRRLLKTVLTGRYNVFTNRNFKDVIKACALRREGRDETWISPKIDSLYCALHELGYAHSVEVLNEKGDFVGGLYGVALGGAFFGESMVSFERDTSKIALIHLIAALREGGYRLLDTQFVTPHLATMGCIEIDRSSYHSLLRQALEIEATWPEDISLKALKRPILELRNQSKGAV</sequence>
<dbReference type="NCBIfam" id="TIGR00667">
    <property type="entry name" value="aat"/>
    <property type="match status" value="1"/>
</dbReference>
<evidence type="ECO:0000256" key="3">
    <source>
        <dbReference type="ARBA" id="ARBA00023315"/>
    </source>
</evidence>
<dbReference type="PANTHER" id="PTHR30098">
    <property type="entry name" value="LEUCYL/PHENYLALANYL-TRNA--PROTEIN TRANSFERASE"/>
    <property type="match status" value="1"/>
</dbReference>
<dbReference type="AlphaFoldDB" id="A0A6P1NFY3"/>
<dbReference type="GO" id="GO:0008914">
    <property type="term" value="F:leucyl-tRNA--protein transferase activity"/>
    <property type="evidence" value="ECO:0007669"/>
    <property type="project" value="UniProtKB-UniRule"/>
</dbReference>
<comment type="subcellular location">
    <subcellularLocation>
        <location evidence="4">Cytoplasm</location>
    </subcellularLocation>
</comment>
<dbReference type="InterPro" id="IPR004616">
    <property type="entry name" value="Leu/Phe-tRNA_Trfase"/>
</dbReference>
<comment type="catalytic activity">
    <reaction evidence="4">
        <text>L-phenylalanyl-tRNA(Phe) + an N-terminal L-alpha-aminoacyl-[protein] = an N-terminal L-phenylalanyl-L-alpha-aminoacyl-[protein] + tRNA(Phe)</text>
        <dbReference type="Rhea" id="RHEA:43632"/>
        <dbReference type="Rhea" id="RHEA-COMP:9668"/>
        <dbReference type="Rhea" id="RHEA-COMP:9699"/>
        <dbReference type="Rhea" id="RHEA-COMP:10636"/>
        <dbReference type="Rhea" id="RHEA-COMP:10637"/>
        <dbReference type="ChEBI" id="CHEBI:78442"/>
        <dbReference type="ChEBI" id="CHEBI:78531"/>
        <dbReference type="ChEBI" id="CHEBI:78597"/>
        <dbReference type="ChEBI" id="CHEBI:83561"/>
        <dbReference type="EC" id="2.3.2.6"/>
    </reaction>
</comment>
<organism evidence="5 6">
    <name type="scientific">Aristophania vespae</name>
    <dbReference type="NCBI Taxonomy" id="2697033"/>
    <lineage>
        <taxon>Bacteria</taxon>
        <taxon>Pseudomonadati</taxon>
        <taxon>Pseudomonadota</taxon>
        <taxon>Alphaproteobacteria</taxon>
        <taxon>Acetobacterales</taxon>
        <taxon>Acetobacteraceae</taxon>
        <taxon>Aristophania</taxon>
    </lineage>
</organism>
<name>A0A6P1NFY3_9PROT</name>
<proteinExistence type="inferred from homology"/>
<comment type="function">
    <text evidence="4">Functions in the N-end rule pathway of protein degradation where it conjugates Leu, Phe and, less efficiently, Met from aminoacyl-tRNAs to the N-termini of proteins containing an N-terminal arginine or lysine.</text>
</comment>
<evidence type="ECO:0000256" key="1">
    <source>
        <dbReference type="ARBA" id="ARBA00022490"/>
    </source>
</evidence>
<keyword evidence="6" id="KW-1185">Reference proteome</keyword>
<dbReference type="KEGG" id="bomb:GT348_02075"/>
<dbReference type="Gene3D" id="3.40.630.70">
    <property type="entry name" value="Leucyl/phenylalanyl-tRNA-protein transferase, C-terminal domain"/>
    <property type="match status" value="1"/>
</dbReference>
<reference evidence="5 6" key="1">
    <citation type="submission" date="2020-01" db="EMBL/GenBank/DDBJ databases">
        <title>Genome sequencing of strain KACC 21507.</title>
        <authorList>
            <person name="Heo J."/>
            <person name="Kim S.-J."/>
            <person name="Kim J.-S."/>
            <person name="Hong S.-B."/>
            <person name="Kwon S.-W."/>
        </authorList>
    </citation>
    <scope>NUCLEOTIDE SEQUENCE [LARGE SCALE GENOMIC DNA]</scope>
    <source>
        <strain evidence="5 6">KACC 21507</strain>
    </source>
</reference>
<gene>
    <name evidence="4" type="primary">aat</name>
    <name evidence="5" type="ORF">GT348_02075</name>
</gene>
<dbReference type="SUPFAM" id="SSF55729">
    <property type="entry name" value="Acyl-CoA N-acyltransferases (Nat)"/>
    <property type="match status" value="1"/>
</dbReference>
<keyword evidence="2 4" id="KW-0808">Transferase</keyword>
<accession>A0A6P1NFY3</accession>
<dbReference type="InterPro" id="IPR042203">
    <property type="entry name" value="Leu/Phe-tRNA_Trfase_C"/>
</dbReference>
<evidence type="ECO:0000313" key="6">
    <source>
        <dbReference type="Proteomes" id="UP000463975"/>
    </source>
</evidence>
<evidence type="ECO:0000313" key="5">
    <source>
        <dbReference type="EMBL" id="QHI96348.1"/>
    </source>
</evidence>
<comment type="catalytic activity">
    <reaction evidence="4">
        <text>N-terminal L-arginyl-[protein] + L-leucyl-tRNA(Leu) = N-terminal L-leucyl-L-arginyl-[protein] + tRNA(Leu) + H(+)</text>
        <dbReference type="Rhea" id="RHEA:50416"/>
        <dbReference type="Rhea" id="RHEA-COMP:9613"/>
        <dbReference type="Rhea" id="RHEA-COMP:9622"/>
        <dbReference type="Rhea" id="RHEA-COMP:12672"/>
        <dbReference type="Rhea" id="RHEA-COMP:12673"/>
        <dbReference type="ChEBI" id="CHEBI:15378"/>
        <dbReference type="ChEBI" id="CHEBI:64719"/>
        <dbReference type="ChEBI" id="CHEBI:78442"/>
        <dbReference type="ChEBI" id="CHEBI:78494"/>
        <dbReference type="ChEBI" id="CHEBI:133044"/>
        <dbReference type="EC" id="2.3.2.6"/>
    </reaction>
</comment>
<dbReference type="PANTHER" id="PTHR30098:SF2">
    <property type="entry name" value="LEUCYL_PHENYLALANYL-TRNA--PROTEIN TRANSFERASE"/>
    <property type="match status" value="1"/>
</dbReference>
<dbReference type="GO" id="GO:0005737">
    <property type="term" value="C:cytoplasm"/>
    <property type="evidence" value="ECO:0007669"/>
    <property type="project" value="UniProtKB-SubCell"/>
</dbReference>
<keyword evidence="3 4" id="KW-0012">Acyltransferase</keyword>
<evidence type="ECO:0000256" key="2">
    <source>
        <dbReference type="ARBA" id="ARBA00022679"/>
    </source>
</evidence>
<comment type="similarity">
    <text evidence="4">Belongs to the L/F-transferase family.</text>
</comment>
<protein>
    <recommendedName>
        <fullName evidence="4">Leucyl/phenylalanyl-tRNA--protein transferase</fullName>
        <ecNumber evidence="4">2.3.2.6</ecNumber>
    </recommendedName>
    <alternativeName>
        <fullName evidence="4">L/F-transferase</fullName>
    </alternativeName>
    <alternativeName>
        <fullName evidence="4">Leucyltransferase</fullName>
    </alternativeName>
    <alternativeName>
        <fullName evidence="4">Phenyalanyltransferase</fullName>
    </alternativeName>
</protein>
<dbReference type="Proteomes" id="UP000463975">
    <property type="component" value="Chromosome"/>
</dbReference>
<dbReference type="Pfam" id="PF03588">
    <property type="entry name" value="Leu_Phe_trans"/>
    <property type="match status" value="1"/>
</dbReference>
<dbReference type="HAMAP" id="MF_00688">
    <property type="entry name" value="Leu_Phe_trans"/>
    <property type="match status" value="1"/>
</dbReference>
<keyword evidence="1 4" id="KW-0963">Cytoplasm</keyword>